<accession>E3SKT7</accession>
<dbReference type="GeneID" id="10328588"/>
<organism evidence="1 2">
    <name type="scientific">Synechococcus phage S-SSM7</name>
    <dbReference type="NCBI Taxonomy" id="445686"/>
    <lineage>
        <taxon>Viruses</taxon>
        <taxon>Duplodnaviria</taxon>
        <taxon>Heunggongvirae</taxon>
        <taxon>Uroviricota</taxon>
        <taxon>Caudoviricetes</taxon>
        <taxon>Pantevenvirales</taxon>
        <taxon>Kyanoviridae</taxon>
        <taxon>Lipsvirus</taxon>
        <taxon>Lipsvirus ssm7</taxon>
    </lineage>
</organism>
<reference evidence="1 2" key="1">
    <citation type="journal article" date="2010" name="Environ. Microbiol.">
        <title>Genomic analysis of oceanic cyanobacterial myoviruses compared with T4-like myoviruses from diverse hosts and environments.</title>
        <authorList>
            <person name="Sullivan M.B."/>
            <person name="Huang K.H."/>
            <person name="Ignacio-Espinoza J.C."/>
            <person name="Berlin A.M."/>
            <person name="Kelly L."/>
            <person name="Weigele P.R."/>
            <person name="DeFrancesco A.S."/>
            <person name="Kern S.E."/>
            <person name="Thompson L.R."/>
            <person name="Young S."/>
            <person name="Yandava C."/>
            <person name="Fu R."/>
            <person name="Krastins B."/>
            <person name="Chase M."/>
            <person name="Sarracino D."/>
            <person name="Osburne M.S."/>
            <person name="Henn M.R."/>
            <person name="Chisholm S.W."/>
        </authorList>
    </citation>
    <scope>NUCLEOTIDE SEQUENCE [LARGE SCALE GENOMIC DNA]</scope>
    <source>
        <strain evidence="1">8109-3</strain>
    </source>
</reference>
<name>E3SKT7_9CAUD</name>
<dbReference type="RefSeq" id="YP_004324072.1">
    <property type="nucleotide sequence ID" value="NC_015287.1"/>
</dbReference>
<evidence type="ECO:0000313" key="2">
    <source>
        <dbReference type="Proteomes" id="UP000006527"/>
    </source>
</evidence>
<evidence type="ECO:0000313" key="1">
    <source>
        <dbReference type="EMBL" id="ADO98085.1"/>
    </source>
</evidence>
<protein>
    <submittedName>
        <fullName evidence="1">Uncharacterized protein</fullName>
    </submittedName>
</protein>
<gene>
    <name evidence="1" type="ORF">SSSM7_019</name>
</gene>
<keyword evidence="2" id="KW-1185">Reference proteome</keyword>
<dbReference type="EMBL" id="GU071098">
    <property type="protein sequence ID" value="ADO98085.1"/>
    <property type="molecule type" value="Genomic_DNA"/>
</dbReference>
<sequence>MAADPKKIAKRLREQVDLQEKESESCAEQLALTDALIDEYDEIINKLDNKLPPLIDTLNDAITAVQRAYIDRIDHGCRSGLRWVQLENQTYNRKNSGSFNVQVYEVQKDPDTYTWIGYYGAKYYKYPKNMDYGANVVETISNADVNIDSAALVIFDTDADYLTGFATGRNPGIRTGDLITDALINPTLFPSGNATATVGFGITPYPAQTYPLSGFCTSGDNKIYADNKIGIFTAFSIGDFVYGDPNKSGGGMVAAGTTITGITTAVGIQSYVDNTGITSAVETVLNVFELSNAVSITVNKDIGTSFYIGIVSDYYFAHLSQPPATAGINSSFLVVRPGNTDDLVFESTKNPIDPIEIGIAQNVNIGKGHKLDLINNGDPNITAQWREVRQEPEPKVGNNRAEYYVGTFNWPTYTVTNNNGNNRGPQQVFYATEGQRITIGIGGTNAGATTIGYLNVPPSGSIPSDCGTYDAAIAAREAELNELRNINIPKINHYISGARAMRSLRNEDETRAWGYLQAIGYVNSKKKQQQADASSIEDFNWADLGYEL</sequence>
<dbReference type="KEGG" id="vg:10328588"/>
<proteinExistence type="predicted"/>
<dbReference type="Proteomes" id="UP000006527">
    <property type="component" value="Segment"/>
</dbReference>